<reference evidence="1" key="1">
    <citation type="submission" date="2014-09" db="EMBL/GenBank/DDBJ databases">
        <authorList>
            <person name="Magalhaes I.L.F."/>
            <person name="Oliveira U."/>
            <person name="Santos F.R."/>
            <person name="Vidigal T.H.D.A."/>
            <person name="Brescovit A.D."/>
            <person name="Santos A.J."/>
        </authorList>
    </citation>
    <scope>NUCLEOTIDE SEQUENCE</scope>
    <source>
        <tissue evidence="1">Shoot tissue taken approximately 20 cm above the soil surface</tissue>
    </source>
</reference>
<dbReference type="EMBL" id="GBRH01270513">
    <property type="protein sequence ID" value="JAD27382.1"/>
    <property type="molecule type" value="Transcribed_RNA"/>
</dbReference>
<protein>
    <submittedName>
        <fullName evidence="1">Uncharacterized protein</fullName>
    </submittedName>
</protein>
<proteinExistence type="predicted"/>
<accession>A0A0A8YXN7</accession>
<sequence length="22" mass="2363">MQHLPALSGAGSVHPTLALWLY</sequence>
<reference evidence="1" key="2">
    <citation type="journal article" date="2015" name="Data Brief">
        <title>Shoot transcriptome of the giant reed, Arundo donax.</title>
        <authorList>
            <person name="Barrero R.A."/>
            <person name="Guerrero F.D."/>
            <person name="Moolhuijzen P."/>
            <person name="Goolsby J.A."/>
            <person name="Tidwell J."/>
            <person name="Bellgard S.E."/>
            <person name="Bellgard M.I."/>
        </authorList>
    </citation>
    <scope>NUCLEOTIDE SEQUENCE</scope>
    <source>
        <tissue evidence="1">Shoot tissue taken approximately 20 cm above the soil surface</tissue>
    </source>
</reference>
<name>A0A0A8YXN7_ARUDO</name>
<evidence type="ECO:0000313" key="1">
    <source>
        <dbReference type="EMBL" id="JAD27382.1"/>
    </source>
</evidence>
<dbReference type="AlphaFoldDB" id="A0A0A8YXN7"/>
<organism evidence="1">
    <name type="scientific">Arundo donax</name>
    <name type="common">Giant reed</name>
    <name type="synonym">Donax arundinaceus</name>
    <dbReference type="NCBI Taxonomy" id="35708"/>
    <lineage>
        <taxon>Eukaryota</taxon>
        <taxon>Viridiplantae</taxon>
        <taxon>Streptophyta</taxon>
        <taxon>Embryophyta</taxon>
        <taxon>Tracheophyta</taxon>
        <taxon>Spermatophyta</taxon>
        <taxon>Magnoliopsida</taxon>
        <taxon>Liliopsida</taxon>
        <taxon>Poales</taxon>
        <taxon>Poaceae</taxon>
        <taxon>PACMAD clade</taxon>
        <taxon>Arundinoideae</taxon>
        <taxon>Arundineae</taxon>
        <taxon>Arundo</taxon>
    </lineage>
</organism>